<dbReference type="CDD" id="cd02440">
    <property type="entry name" value="AdoMet_MTases"/>
    <property type="match status" value="1"/>
</dbReference>
<name>A0A369W9W6_9GAMM</name>
<dbReference type="Pfam" id="PF13649">
    <property type="entry name" value="Methyltransf_25"/>
    <property type="match status" value="1"/>
</dbReference>
<dbReference type="RefSeq" id="WP_114696413.1">
    <property type="nucleotide sequence ID" value="NZ_QQOH01000004.1"/>
</dbReference>
<dbReference type="OrthoDB" id="9804312at2"/>
<sequence length="194" mass="21432">MAEDNHPQQQKWNRRYAEAGQPNQAAQVLLENRHLLPSQGTALELAAGLGGNALLLARHGLRTQAWDLSDVAMSKLQRFADAEQLPLQAHCVDLEQQPLPEAAFDLICVSAFLDRTLCASISTALKPGGLLFYQTFTQAKVRPGGPSNPDFLLKPGELLQLFSQLQPLVYREESDCGELDQGLRNQAYLIARRS</sequence>
<feature type="domain" description="Methyltransferase" evidence="1">
    <location>
        <begin position="43"/>
        <end position="129"/>
    </location>
</feature>
<keyword evidence="3" id="KW-1185">Reference proteome</keyword>
<evidence type="ECO:0000259" key="1">
    <source>
        <dbReference type="Pfam" id="PF13649"/>
    </source>
</evidence>
<keyword evidence="2" id="KW-0489">Methyltransferase</keyword>
<dbReference type="EMBL" id="QQOH01000004">
    <property type="protein sequence ID" value="RDE18798.1"/>
    <property type="molecule type" value="Genomic_DNA"/>
</dbReference>
<evidence type="ECO:0000313" key="2">
    <source>
        <dbReference type="EMBL" id="RDE18798.1"/>
    </source>
</evidence>
<dbReference type="Proteomes" id="UP000253769">
    <property type="component" value="Unassembled WGS sequence"/>
</dbReference>
<keyword evidence="2" id="KW-0808">Transferase</keyword>
<protein>
    <submittedName>
        <fullName evidence="2">Class I SAM-dependent methyltransferase</fullName>
    </submittedName>
</protein>
<dbReference type="GO" id="GO:0010420">
    <property type="term" value="F:polyprenyldihydroxybenzoate methyltransferase activity"/>
    <property type="evidence" value="ECO:0007669"/>
    <property type="project" value="TreeGrafter"/>
</dbReference>
<accession>A0A369W9W6</accession>
<comment type="caution">
    <text evidence="2">The sequence shown here is derived from an EMBL/GenBank/DDBJ whole genome shotgun (WGS) entry which is preliminary data.</text>
</comment>
<dbReference type="GO" id="GO:0032259">
    <property type="term" value="P:methylation"/>
    <property type="evidence" value="ECO:0007669"/>
    <property type="project" value="UniProtKB-KW"/>
</dbReference>
<dbReference type="SUPFAM" id="SSF53335">
    <property type="entry name" value="S-adenosyl-L-methionine-dependent methyltransferases"/>
    <property type="match status" value="1"/>
</dbReference>
<dbReference type="PANTHER" id="PTHR43464">
    <property type="entry name" value="METHYLTRANSFERASE"/>
    <property type="match status" value="1"/>
</dbReference>
<dbReference type="AlphaFoldDB" id="A0A369W9W6"/>
<dbReference type="PANTHER" id="PTHR43464:SF89">
    <property type="entry name" value="METHYLTRANSFERASE"/>
    <property type="match status" value="1"/>
</dbReference>
<gene>
    <name evidence="2" type="ORF">DV711_14350</name>
</gene>
<dbReference type="InterPro" id="IPR041698">
    <property type="entry name" value="Methyltransf_25"/>
</dbReference>
<evidence type="ECO:0000313" key="3">
    <source>
        <dbReference type="Proteomes" id="UP000253769"/>
    </source>
</evidence>
<proteinExistence type="predicted"/>
<dbReference type="Gene3D" id="3.40.50.150">
    <property type="entry name" value="Vaccinia Virus protein VP39"/>
    <property type="match status" value="1"/>
</dbReference>
<dbReference type="InterPro" id="IPR029063">
    <property type="entry name" value="SAM-dependent_MTases_sf"/>
</dbReference>
<reference evidence="2 3" key="1">
    <citation type="submission" date="2018-07" db="EMBL/GenBank/DDBJ databases">
        <title>Motiliproteus coralliicola sp. nov., a bacterium isolated from Coral.</title>
        <authorList>
            <person name="Wang G."/>
        </authorList>
    </citation>
    <scope>NUCLEOTIDE SEQUENCE [LARGE SCALE GENOMIC DNA]</scope>
    <source>
        <strain evidence="2 3">C34</strain>
    </source>
</reference>
<organism evidence="2 3">
    <name type="scientific">Motiliproteus coralliicola</name>
    <dbReference type="NCBI Taxonomy" id="2283196"/>
    <lineage>
        <taxon>Bacteria</taxon>
        <taxon>Pseudomonadati</taxon>
        <taxon>Pseudomonadota</taxon>
        <taxon>Gammaproteobacteria</taxon>
        <taxon>Oceanospirillales</taxon>
        <taxon>Oceanospirillaceae</taxon>
        <taxon>Motiliproteus</taxon>
    </lineage>
</organism>